<dbReference type="PANTHER" id="PTHR38598">
    <property type="entry name" value="INNER MEMBRANE PROTEIN YJCH"/>
    <property type="match status" value="1"/>
</dbReference>
<dbReference type="PANTHER" id="PTHR38598:SF1">
    <property type="entry name" value="INNER MEMBRANE PROTEIN YJCH"/>
    <property type="match status" value="1"/>
</dbReference>
<dbReference type="InterPro" id="IPR052959">
    <property type="entry name" value="Inner_membrane_assoc"/>
</dbReference>
<organism evidence="1 2">
    <name type="scientific">Laribacter hongkongensis</name>
    <dbReference type="NCBI Taxonomy" id="168471"/>
    <lineage>
        <taxon>Bacteria</taxon>
        <taxon>Pseudomonadati</taxon>
        <taxon>Pseudomonadota</taxon>
        <taxon>Betaproteobacteria</taxon>
        <taxon>Neisseriales</taxon>
        <taxon>Aquaspirillaceae</taxon>
        <taxon>Laribacter</taxon>
    </lineage>
</organism>
<gene>
    <name evidence="1" type="ORF">LHGZ1_1418</name>
</gene>
<protein>
    <submittedName>
        <fullName evidence="1">Membrane protein containing DUF485</fullName>
    </submittedName>
</protein>
<sequence length="103" mass="11324">MSNPAFHAVKASPAFRELAQKRSLTAWSLTAIVLGTYYCYMLVVALRPDILHAPLTEGGMLTVGVPVAALIIVFSWAMTGVYIWRANGEFERLNRAIIEEAGK</sequence>
<dbReference type="GeneID" id="75110505"/>
<reference evidence="2" key="1">
    <citation type="submission" date="2017-06" db="EMBL/GenBank/DDBJ databases">
        <title>Whole genome sequence of Laribacter hongkongensis LHGZ1.</title>
        <authorList>
            <person name="Chen D."/>
            <person name="Wu H."/>
            <person name="Chen J."/>
        </authorList>
    </citation>
    <scope>NUCLEOTIDE SEQUENCE [LARGE SCALE GENOMIC DNA]</scope>
    <source>
        <strain evidence="2">LHGZ1</strain>
    </source>
</reference>
<name>A0A248LIC9_9NEIS</name>
<evidence type="ECO:0000313" key="2">
    <source>
        <dbReference type="Proteomes" id="UP000197424"/>
    </source>
</evidence>
<dbReference type="GO" id="GO:0005886">
    <property type="term" value="C:plasma membrane"/>
    <property type="evidence" value="ECO:0007669"/>
    <property type="project" value="TreeGrafter"/>
</dbReference>
<dbReference type="Proteomes" id="UP000197424">
    <property type="component" value="Chromosome"/>
</dbReference>
<evidence type="ECO:0000313" key="1">
    <source>
        <dbReference type="EMBL" id="ASJ24249.1"/>
    </source>
</evidence>
<dbReference type="EMBL" id="CP022115">
    <property type="protein sequence ID" value="ASJ24249.1"/>
    <property type="molecule type" value="Genomic_DNA"/>
</dbReference>
<dbReference type="Pfam" id="PF04341">
    <property type="entry name" value="DUF485"/>
    <property type="match status" value="1"/>
</dbReference>
<dbReference type="OrthoDB" id="5297034at2"/>
<dbReference type="RefSeq" id="WP_027824491.1">
    <property type="nucleotide sequence ID" value="NZ_CP022115.1"/>
</dbReference>
<proteinExistence type="predicted"/>
<dbReference type="AlphaFoldDB" id="A0A248LIC9"/>
<dbReference type="InterPro" id="IPR007436">
    <property type="entry name" value="DUF485"/>
</dbReference>
<accession>A0A248LIC9</accession>